<name>A0A4R2LI64_9BACE</name>
<evidence type="ECO:0000313" key="2">
    <source>
        <dbReference type="EMBL" id="TCO88923.1"/>
    </source>
</evidence>
<dbReference type="InterPro" id="IPR050834">
    <property type="entry name" value="Glycosyltransf_2"/>
</dbReference>
<evidence type="ECO:0000313" key="3">
    <source>
        <dbReference type="Proteomes" id="UP000295600"/>
    </source>
</evidence>
<dbReference type="InterPro" id="IPR001173">
    <property type="entry name" value="Glyco_trans_2-like"/>
</dbReference>
<dbReference type="GO" id="GO:0016740">
    <property type="term" value="F:transferase activity"/>
    <property type="evidence" value="ECO:0007669"/>
    <property type="project" value="UniProtKB-KW"/>
</dbReference>
<keyword evidence="2" id="KW-0808">Transferase</keyword>
<dbReference type="EMBL" id="SLXB01000023">
    <property type="protein sequence ID" value="TCO88923.1"/>
    <property type="molecule type" value="Genomic_DNA"/>
</dbReference>
<dbReference type="Gene3D" id="3.90.550.10">
    <property type="entry name" value="Spore Coat Polysaccharide Biosynthesis Protein SpsA, Chain A"/>
    <property type="match status" value="1"/>
</dbReference>
<dbReference type="Pfam" id="PF00535">
    <property type="entry name" value="Glycos_transf_2"/>
    <property type="match status" value="1"/>
</dbReference>
<dbReference type="CDD" id="cd00761">
    <property type="entry name" value="Glyco_tranf_GTA_type"/>
    <property type="match status" value="1"/>
</dbReference>
<gene>
    <name evidence="2" type="ORF">EV202_12331</name>
</gene>
<feature type="domain" description="Glycosyltransferase 2-like" evidence="1">
    <location>
        <begin position="9"/>
        <end position="127"/>
    </location>
</feature>
<dbReference type="AlphaFoldDB" id="A0A4R2LI64"/>
<dbReference type="SUPFAM" id="SSF53448">
    <property type="entry name" value="Nucleotide-diphospho-sugar transferases"/>
    <property type="match status" value="1"/>
</dbReference>
<protein>
    <submittedName>
        <fullName evidence="2">Glycosyltransferase involved in cell wall biosynthesis</fullName>
    </submittedName>
</protein>
<reference evidence="2 3" key="1">
    <citation type="submission" date="2019-03" db="EMBL/GenBank/DDBJ databases">
        <title>Genomic Encyclopedia of Type Strains, Phase IV (KMG-IV): sequencing the most valuable type-strain genomes for metagenomic binning, comparative biology and taxonomic classification.</title>
        <authorList>
            <person name="Goeker M."/>
        </authorList>
    </citation>
    <scope>NUCLEOTIDE SEQUENCE [LARGE SCALE GENOMIC DNA]</scope>
    <source>
        <strain evidence="2 3">DSM 23917</strain>
    </source>
</reference>
<dbReference type="InterPro" id="IPR029044">
    <property type="entry name" value="Nucleotide-diphossugar_trans"/>
</dbReference>
<dbReference type="RefSeq" id="WP_131927145.1">
    <property type="nucleotide sequence ID" value="NZ_SLXB01000023.1"/>
</dbReference>
<proteinExistence type="predicted"/>
<organism evidence="2 3">
    <name type="scientific">Prevotella heparinolytica</name>
    <dbReference type="NCBI Taxonomy" id="28113"/>
    <lineage>
        <taxon>Bacteria</taxon>
        <taxon>Pseudomonadati</taxon>
        <taxon>Bacteroidota</taxon>
        <taxon>Bacteroidia</taxon>
        <taxon>Bacteroidales</taxon>
        <taxon>Bacteroidaceae</taxon>
        <taxon>Bacteroides</taxon>
    </lineage>
</organism>
<dbReference type="PANTHER" id="PTHR43685">
    <property type="entry name" value="GLYCOSYLTRANSFERASE"/>
    <property type="match status" value="1"/>
</dbReference>
<dbReference type="Proteomes" id="UP000295600">
    <property type="component" value="Unassembled WGS sequence"/>
</dbReference>
<sequence>MENKKALLTIGIPTYNRSNYLKECLEHICSQITDDIQIVVRDNKSTNYNFEEFIKPYIVEYGVIPYQNEVNVGGDANIIRLFEFCNTKWLIVLGDDDYLSAGALKYIIKTLKEHPDEIFIKFNSSYNGQIKGLQGFAKAMSNKYEFLSSFFTSEGAHNIEKTKDDLFYHYKYLSLKIAQIVRVMIHLRNIPNDTCFFTNQAILKTHGGDITWNRSELIIPYLTMLDLFYREREIFKDNVFRTIIGTLFRYISISDMPMKEKRYFYKQIYAKYGIFNTLHYSFRSVIRVILFHILGNNLYAKMMGHHNC</sequence>
<dbReference type="PANTHER" id="PTHR43685:SF11">
    <property type="entry name" value="GLYCOSYLTRANSFERASE TAGX-RELATED"/>
    <property type="match status" value="1"/>
</dbReference>
<evidence type="ECO:0000259" key="1">
    <source>
        <dbReference type="Pfam" id="PF00535"/>
    </source>
</evidence>
<accession>A0A4R2LI64</accession>
<comment type="caution">
    <text evidence="2">The sequence shown here is derived from an EMBL/GenBank/DDBJ whole genome shotgun (WGS) entry which is preliminary data.</text>
</comment>